<organism evidence="2 3">
    <name type="scientific">Elysia crispata</name>
    <name type="common">lettuce slug</name>
    <dbReference type="NCBI Taxonomy" id="231223"/>
    <lineage>
        <taxon>Eukaryota</taxon>
        <taxon>Metazoa</taxon>
        <taxon>Spiralia</taxon>
        <taxon>Lophotrochozoa</taxon>
        <taxon>Mollusca</taxon>
        <taxon>Gastropoda</taxon>
        <taxon>Heterobranchia</taxon>
        <taxon>Euthyneura</taxon>
        <taxon>Panpulmonata</taxon>
        <taxon>Sacoglossa</taxon>
        <taxon>Placobranchoidea</taxon>
        <taxon>Plakobranchidae</taxon>
        <taxon>Elysia</taxon>
    </lineage>
</organism>
<dbReference type="Proteomes" id="UP001283361">
    <property type="component" value="Unassembled WGS sequence"/>
</dbReference>
<evidence type="ECO:0000313" key="3">
    <source>
        <dbReference type="Proteomes" id="UP001283361"/>
    </source>
</evidence>
<evidence type="ECO:0000313" key="2">
    <source>
        <dbReference type="EMBL" id="KAK3749247.1"/>
    </source>
</evidence>
<proteinExistence type="predicted"/>
<feature type="region of interest" description="Disordered" evidence="1">
    <location>
        <begin position="1"/>
        <end position="83"/>
    </location>
</feature>
<reference evidence="2" key="1">
    <citation type="journal article" date="2023" name="G3 (Bethesda)">
        <title>A reference genome for the long-term kleptoplast-retaining sea slug Elysia crispata morphotype clarki.</title>
        <authorList>
            <person name="Eastman K.E."/>
            <person name="Pendleton A.L."/>
            <person name="Shaikh M.A."/>
            <person name="Suttiyut T."/>
            <person name="Ogas R."/>
            <person name="Tomko P."/>
            <person name="Gavelis G."/>
            <person name="Widhalm J.R."/>
            <person name="Wisecaver J.H."/>
        </authorList>
    </citation>
    <scope>NUCLEOTIDE SEQUENCE</scope>
    <source>
        <strain evidence="2">ECLA1</strain>
    </source>
</reference>
<keyword evidence="3" id="KW-1185">Reference proteome</keyword>
<dbReference type="AlphaFoldDB" id="A0AAE0YKV8"/>
<gene>
    <name evidence="2" type="ORF">RRG08_038633</name>
</gene>
<feature type="compositionally biased region" description="Basic and acidic residues" evidence="1">
    <location>
        <begin position="11"/>
        <end position="25"/>
    </location>
</feature>
<comment type="caution">
    <text evidence="2">The sequence shown here is derived from an EMBL/GenBank/DDBJ whole genome shotgun (WGS) entry which is preliminary data.</text>
</comment>
<dbReference type="EMBL" id="JAWDGP010005950">
    <property type="protein sequence ID" value="KAK3749247.1"/>
    <property type="molecule type" value="Genomic_DNA"/>
</dbReference>
<accession>A0AAE0YKV8</accession>
<evidence type="ECO:0000256" key="1">
    <source>
        <dbReference type="SAM" id="MobiDB-lite"/>
    </source>
</evidence>
<name>A0AAE0YKV8_9GAST</name>
<protein>
    <submittedName>
        <fullName evidence="2">Uncharacterized protein</fullName>
    </submittedName>
</protein>
<sequence>MKQKKASALTDGERGGQRGDHKDPMEISCEFVQPPRSPMGNGEDSEGDHKDTMEISCELVQPPRSPMGNGEDREETIKTPWRP</sequence>